<feature type="transmembrane region" description="Helical" evidence="1">
    <location>
        <begin position="68"/>
        <end position="91"/>
    </location>
</feature>
<feature type="transmembrane region" description="Helical" evidence="1">
    <location>
        <begin position="129"/>
        <end position="149"/>
    </location>
</feature>
<gene>
    <name evidence="2" type="ORF">J2S72_000581</name>
</gene>
<evidence type="ECO:0000313" key="2">
    <source>
        <dbReference type="EMBL" id="MDQ0274564.1"/>
    </source>
</evidence>
<dbReference type="Proteomes" id="UP001236559">
    <property type="component" value="Unassembled WGS sequence"/>
</dbReference>
<accession>A0ABU0AUN5</accession>
<keyword evidence="1" id="KW-0812">Transmembrane</keyword>
<keyword evidence="3" id="KW-1185">Reference proteome</keyword>
<evidence type="ECO:0000256" key="1">
    <source>
        <dbReference type="SAM" id="Phobius"/>
    </source>
</evidence>
<proteinExistence type="predicted"/>
<protein>
    <submittedName>
        <fullName evidence="2">Heme/copper-type cytochrome/quinol oxidase subunit 4</fullName>
    </submittedName>
</protein>
<name>A0ABU0AUN5_9FIRM</name>
<dbReference type="RefSeq" id="WP_023055331.1">
    <property type="nucleotide sequence ID" value="NZ_JAUSTN010000003.1"/>
</dbReference>
<sequence>MRNNIRGLIFHIFLGLILFVLAYFINLSPSLTGVLYGNFIFRLVLIAFVIFLYFNFSKAMSKRQNKNFDFLAGNLIVFIGLITMGFAFLGLGKNIFKAGPGGSGFRIFMDVFLFPQLYIIRLLKLKESFVSLILLSFLPGLIYGISIKISRKKLIRKRNLARRRKI</sequence>
<feature type="transmembrane region" description="Helical" evidence="1">
    <location>
        <begin position="39"/>
        <end position="56"/>
    </location>
</feature>
<dbReference type="EMBL" id="JAUSTN010000003">
    <property type="protein sequence ID" value="MDQ0274564.1"/>
    <property type="molecule type" value="Genomic_DNA"/>
</dbReference>
<keyword evidence="1" id="KW-1133">Transmembrane helix</keyword>
<keyword evidence="1" id="KW-0472">Membrane</keyword>
<organism evidence="2 3">
    <name type="scientific">Peptoniphilus koenoeneniae</name>
    <dbReference type="NCBI Taxonomy" id="507751"/>
    <lineage>
        <taxon>Bacteria</taxon>
        <taxon>Bacillati</taxon>
        <taxon>Bacillota</taxon>
        <taxon>Tissierellia</taxon>
        <taxon>Tissierellales</taxon>
        <taxon>Peptoniphilaceae</taxon>
        <taxon>Peptoniphilus</taxon>
    </lineage>
</organism>
<comment type="caution">
    <text evidence="2">The sequence shown here is derived from an EMBL/GenBank/DDBJ whole genome shotgun (WGS) entry which is preliminary data.</text>
</comment>
<evidence type="ECO:0000313" key="3">
    <source>
        <dbReference type="Proteomes" id="UP001236559"/>
    </source>
</evidence>
<reference evidence="2 3" key="1">
    <citation type="submission" date="2023-07" db="EMBL/GenBank/DDBJ databases">
        <title>Genomic Encyclopedia of Type Strains, Phase IV (KMG-IV): sequencing the most valuable type-strain genomes for metagenomic binning, comparative biology and taxonomic classification.</title>
        <authorList>
            <person name="Goeker M."/>
        </authorList>
    </citation>
    <scope>NUCLEOTIDE SEQUENCE [LARGE SCALE GENOMIC DNA]</scope>
    <source>
        <strain evidence="2 3">DSM 22616</strain>
    </source>
</reference>
<feature type="transmembrane region" description="Helical" evidence="1">
    <location>
        <begin position="7"/>
        <end position="27"/>
    </location>
</feature>